<dbReference type="CDD" id="cd07012">
    <property type="entry name" value="PBP2_Bug_TTT"/>
    <property type="match status" value="1"/>
</dbReference>
<dbReference type="SUPFAM" id="SSF53850">
    <property type="entry name" value="Periplasmic binding protein-like II"/>
    <property type="match status" value="1"/>
</dbReference>
<dbReference type="PROSITE" id="PS51318">
    <property type="entry name" value="TAT"/>
    <property type="match status" value="1"/>
</dbReference>
<proteinExistence type="inferred from homology"/>
<dbReference type="Gene3D" id="3.40.190.150">
    <property type="entry name" value="Bordetella uptake gene, domain 1"/>
    <property type="match status" value="1"/>
</dbReference>
<organism evidence="3 4">
    <name type="scientific">Cupriavidus campinensis</name>
    <dbReference type="NCBI Taxonomy" id="151783"/>
    <lineage>
        <taxon>Bacteria</taxon>
        <taxon>Pseudomonadati</taxon>
        <taxon>Pseudomonadota</taxon>
        <taxon>Betaproteobacteria</taxon>
        <taxon>Burkholderiales</taxon>
        <taxon>Burkholderiaceae</taxon>
        <taxon>Cupriavidus</taxon>
    </lineage>
</organism>
<dbReference type="Proteomes" id="UP001056132">
    <property type="component" value="Chromosome 2"/>
</dbReference>
<dbReference type="InterPro" id="IPR042100">
    <property type="entry name" value="Bug_dom1"/>
</dbReference>
<gene>
    <name evidence="3" type="ORF">M5D45_27905</name>
</gene>
<feature type="signal peptide" evidence="2">
    <location>
        <begin position="1"/>
        <end position="24"/>
    </location>
</feature>
<dbReference type="PANTHER" id="PTHR42928:SF5">
    <property type="entry name" value="BLR1237 PROTEIN"/>
    <property type="match status" value="1"/>
</dbReference>
<evidence type="ECO:0000313" key="3">
    <source>
        <dbReference type="EMBL" id="URF06893.1"/>
    </source>
</evidence>
<sequence length="324" mass="34066">MNATRRSLLKAGAMLLAMPGFAEAQDPFPNKPLRYVVPVSAGGGSDLIGRTVADRWGRVLGQSIVVENQAGGGGVIACQMTAKATPDGYSLMQGYVATHGTNPATRKVPYDPLKDFTAIGMIGGTPNVLVVGAGVPAATLAEFIAYAKKSGAVAYGSAGPGSLTHLSMELFAQQVNVKMTHAAYRGIAPAFNDLIGGQTQAMFPGLSAALPHIRSGRVKPLAVTGHARHPLLKDVPTLEEAGLKGFDAQQWYGVVGPAGMPADVVARLNSTLNTVLKSPDLADKLSSEALQPTPMTPDQFRRYIADEVNRWSKLAKERGIHLDT</sequence>
<protein>
    <submittedName>
        <fullName evidence="3">Tripartite tricarboxylate transporter substrate binding protein</fullName>
    </submittedName>
</protein>
<dbReference type="InterPro" id="IPR006311">
    <property type="entry name" value="TAT_signal"/>
</dbReference>
<feature type="chain" id="PRO_5041981018" evidence="2">
    <location>
        <begin position="25"/>
        <end position="324"/>
    </location>
</feature>
<dbReference type="PANTHER" id="PTHR42928">
    <property type="entry name" value="TRICARBOXYLATE-BINDING PROTEIN"/>
    <property type="match status" value="1"/>
</dbReference>
<evidence type="ECO:0000256" key="2">
    <source>
        <dbReference type="SAM" id="SignalP"/>
    </source>
</evidence>
<dbReference type="Pfam" id="PF03401">
    <property type="entry name" value="TctC"/>
    <property type="match status" value="1"/>
</dbReference>
<reference evidence="3" key="2">
    <citation type="submission" date="2022-05" db="EMBL/GenBank/DDBJ databases">
        <authorList>
            <person name="Kunte H.-J."/>
        </authorList>
    </citation>
    <scope>NUCLEOTIDE SEQUENCE</scope>
    <source>
        <strain evidence="3">G5</strain>
    </source>
</reference>
<keyword evidence="2" id="KW-0732">Signal</keyword>
<accession>A0AAE9I548</accession>
<evidence type="ECO:0000256" key="1">
    <source>
        <dbReference type="ARBA" id="ARBA00006987"/>
    </source>
</evidence>
<dbReference type="AlphaFoldDB" id="A0AAE9I548"/>
<dbReference type="PIRSF" id="PIRSF017082">
    <property type="entry name" value="YflP"/>
    <property type="match status" value="1"/>
</dbReference>
<evidence type="ECO:0000313" key="4">
    <source>
        <dbReference type="Proteomes" id="UP001056132"/>
    </source>
</evidence>
<dbReference type="InterPro" id="IPR005064">
    <property type="entry name" value="BUG"/>
</dbReference>
<dbReference type="KEGG" id="ccam:M5D45_27905"/>
<dbReference type="Gene3D" id="3.40.190.10">
    <property type="entry name" value="Periplasmic binding protein-like II"/>
    <property type="match status" value="1"/>
</dbReference>
<dbReference type="RefSeq" id="WP_211944170.1">
    <property type="nucleotide sequence ID" value="NZ_CAJPVH010000084.1"/>
</dbReference>
<dbReference type="EMBL" id="CP097331">
    <property type="protein sequence ID" value="URF06893.1"/>
    <property type="molecule type" value="Genomic_DNA"/>
</dbReference>
<comment type="similarity">
    <text evidence="1">Belongs to the UPF0065 (bug) family.</text>
</comment>
<name>A0AAE9I548_9BURK</name>
<reference evidence="3" key="1">
    <citation type="journal article" date="2022" name="Microbiol. Resour. Announc.">
        <title>Genome Sequence of Cupriavidus campinensis Strain G5, a Member of a Bacterial Consortium Capable of Polyethylene Degradation.</title>
        <authorList>
            <person name="Schneider B."/>
            <person name="Pfeiffer F."/>
            <person name="Dyall-Smith M."/>
            <person name="Kunte H.J."/>
        </authorList>
    </citation>
    <scope>NUCLEOTIDE SEQUENCE</scope>
    <source>
        <strain evidence="3">G5</strain>
    </source>
</reference>